<comment type="caution">
    <text evidence="2">The sequence shown here is derived from an EMBL/GenBank/DDBJ whole genome shotgun (WGS) entry which is preliminary data.</text>
</comment>
<evidence type="ECO:0000313" key="3">
    <source>
        <dbReference type="Proteomes" id="UP000525078"/>
    </source>
</evidence>
<organism evidence="2 3">
    <name type="scientific">Cannabis sativa</name>
    <name type="common">Hemp</name>
    <name type="synonym">Marijuana</name>
    <dbReference type="NCBI Taxonomy" id="3483"/>
    <lineage>
        <taxon>Eukaryota</taxon>
        <taxon>Viridiplantae</taxon>
        <taxon>Streptophyta</taxon>
        <taxon>Embryophyta</taxon>
        <taxon>Tracheophyta</taxon>
        <taxon>Spermatophyta</taxon>
        <taxon>Magnoliopsida</taxon>
        <taxon>eudicotyledons</taxon>
        <taxon>Gunneridae</taxon>
        <taxon>Pentapetalae</taxon>
        <taxon>rosids</taxon>
        <taxon>fabids</taxon>
        <taxon>Rosales</taxon>
        <taxon>Cannabaceae</taxon>
        <taxon>Cannabis</taxon>
    </lineage>
</organism>
<evidence type="ECO:0000256" key="1">
    <source>
        <dbReference type="SAM" id="MobiDB-lite"/>
    </source>
</evidence>
<proteinExistence type="predicted"/>
<evidence type="ECO:0000313" key="2">
    <source>
        <dbReference type="EMBL" id="KAF4368754.1"/>
    </source>
</evidence>
<dbReference type="Proteomes" id="UP000525078">
    <property type="component" value="Unassembled WGS sequence"/>
</dbReference>
<reference evidence="2 3" key="1">
    <citation type="journal article" date="2020" name="bioRxiv">
        <title>Sequence and annotation of 42 cannabis genomes reveals extensive copy number variation in cannabinoid synthesis and pathogen resistance genes.</title>
        <authorList>
            <person name="Mckernan K.J."/>
            <person name="Helbert Y."/>
            <person name="Kane L.T."/>
            <person name="Ebling H."/>
            <person name="Zhang L."/>
            <person name="Liu B."/>
            <person name="Eaton Z."/>
            <person name="Mclaughlin S."/>
            <person name="Kingan S."/>
            <person name="Baybayan P."/>
            <person name="Concepcion G."/>
            <person name="Jordan M."/>
            <person name="Riva A."/>
            <person name="Barbazuk W."/>
            <person name="Harkins T."/>
        </authorList>
    </citation>
    <scope>NUCLEOTIDE SEQUENCE [LARGE SCALE GENOMIC DNA]</scope>
    <source>
        <strain evidence="3">cv. Jamaican Lion 4</strain>
        <tissue evidence="2">Leaf</tissue>
    </source>
</reference>
<accession>A0A7J6FDK3</accession>
<gene>
    <name evidence="2" type="ORF">F8388_021366</name>
</gene>
<sequence length="120" mass="13058">MDPQIFGVGEKSLREIKPCLHLLELACEFESELGVVHKSSVNALRKAGDHSFCHRHGFSHSVPSQAALDSTPTAATSPSDQVLITGLIKNWPQSPRARDRFEPQSSSSSITEAPSHDPMP</sequence>
<feature type="compositionally biased region" description="Polar residues" evidence="1">
    <location>
        <begin position="103"/>
        <end position="112"/>
    </location>
</feature>
<protein>
    <submittedName>
        <fullName evidence="2">Uncharacterized protein</fullName>
    </submittedName>
</protein>
<dbReference type="EMBL" id="JAATIP010000132">
    <property type="protein sequence ID" value="KAF4368754.1"/>
    <property type="molecule type" value="Genomic_DNA"/>
</dbReference>
<feature type="region of interest" description="Disordered" evidence="1">
    <location>
        <begin position="89"/>
        <end position="120"/>
    </location>
</feature>
<dbReference type="AlphaFoldDB" id="A0A7J6FDK3"/>
<name>A0A7J6FDK3_CANSA</name>